<reference evidence="7" key="1">
    <citation type="submission" date="2020-11" db="EMBL/GenBank/DDBJ databases">
        <authorList>
            <person name="Tran Van P."/>
        </authorList>
    </citation>
    <scope>NUCLEOTIDE SEQUENCE</scope>
</reference>
<comment type="similarity">
    <text evidence="2">Belongs to the TMEM161 family.</text>
</comment>
<dbReference type="InterPro" id="IPR019395">
    <property type="entry name" value="Transmembrane_161A/B"/>
</dbReference>
<sequence length="341" mass="38431">MALLGFQVVLTMIGASCLQKLGPLNSFAKWMLGSTGLVRFLPPTDTELRRHVKLPKELLKREKKKEKNGTVAVDTFSVPRSIDVQLDAVKVVPMELLQLKFYSEYQWLLDFSICTLIIYGISEVYYYLVPASTEANLSVVWVALVIGFCVKILFSLTKLYFIGGEDSSGERSLCFLAGFFFLLVGMVVLVVDESLLELSLEPALEAFKDNAGHFLKQQGVQSREIKETCLRGSLGRCIFLFETSGRSSLLSHEVCAIESAANLHPDWTLFVLTHQPLKLLPKVPNVRFALLDAEEFLKDSLVHNWWVNFGKSETPHFFKHVSDVAKYLLLYEYGGMAMDLN</sequence>
<dbReference type="EMBL" id="OB662633">
    <property type="protein sequence ID" value="CAD7230360.1"/>
    <property type="molecule type" value="Genomic_DNA"/>
</dbReference>
<evidence type="ECO:0000256" key="3">
    <source>
        <dbReference type="ARBA" id="ARBA00022692"/>
    </source>
</evidence>
<name>A0A7R8ZMR0_9CRUS</name>
<dbReference type="InterPro" id="IPR029044">
    <property type="entry name" value="Nucleotide-diphossugar_trans"/>
</dbReference>
<proteinExistence type="inferred from homology"/>
<dbReference type="PANTHER" id="PTHR13624:SF6">
    <property type="entry name" value="EMEI"/>
    <property type="match status" value="1"/>
</dbReference>
<dbReference type="Gene3D" id="3.90.550.20">
    <property type="match status" value="1"/>
</dbReference>
<dbReference type="SUPFAM" id="SSF53448">
    <property type="entry name" value="Nucleotide-diphospho-sugar transferases"/>
    <property type="match status" value="1"/>
</dbReference>
<evidence type="ECO:0000256" key="2">
    <source>
        <dbReference type="ARBA" id="ARBA00009706"/>
    </source>
</evidence>
<evidence type="ECO:0000256" key="5">
    <source>
        <dbReference type="ARBA" id="ARBA00023136"/>
    </source>
</evidence>
<dbReference type="InterPro" id="IPR007577">
    <property type="entry name" value="GlycoTrfase_DXD_sugar-bd_CS"/>
</dbReference>
<protein>
    <submittedName>
        <fullName evidence="7">Uncharacterized protein</fullName>
    </submittedName>
</protein>
<evidence type="ECO:0000256" key="1">
    <source>
        <dbReference type="ARBA" id="ARBA00004141"/>
    </source>
</evidence>
<dbReference type="PANTHER" id="PTHR13624">
    <property type="entry name" value="RE42071P"/>
    <property type="match status" value="1"/>
</dbReference>
<gene>
    <name evidence="7" type="ORF">CTOB1V02_LOCUS8219</name>
</gene>
<comment type="subcellular location">
    <subcellularLocation>
        <location evidence="1">Membrane</location>
        <topology evidence="1">Multi-pass membrane protein</topology>
    </subcellularLocation>
</comment>
<feature type="non-terminal residue" evidence="7">
    <location>
        <position position="1"/>
    </location>
</feature>
<evidence type="ECO:0000256" key="6">
    <source>
        <dbReference type="ARBA" id="ARBA00023180"/>
    </source>
</evidence>
<evidence type="ECO:0000313" key="7">
    <source>
        <dbReference type="EMBL" id="CAD7230360.1"/>
    </source>
</evidence>
<evidence type="ECO:0000256" key="4">
    <source>
        <dbReference type="ARBA" id="ARBA00022989"/>
    </source>
</evidence>
<dbReference type="GO" id="GO:0016020">
    <property type="term" value="C:membrane"/>
    <property type="evidence" value="ECO:0007669"/>
    <property type="project" value="UniProtKB-SubCell"/>
</dbReference>
<dbReference type="Pfam" id="PF10268">
    <property type="entry name" value="Tmemb_161AB"/>
    <property type="match status" value="1"/>
</dbReference>
<organism evidence="7">
    <name type="scientific">Cyprideis torosa</name>
    <dbReference type="NCBI Taxonomy" id="163714"/>
    <lineage>
        <taxon>Eukaryota</taxon>
        <taxon>Metazoa</taxon>
        <taxon>Ecdysozoa</taxon>
        <taxon>Arthropoda</taxon>
        <taxon>Crustacea</taxon>
        <taxon>Oligostraca</taxon>
        <taxon>Ostracoda</taxon>
        <taxon>Podocopa</taxon>
        <taxon>Podocopida</taxon>
        <taxon>Cytherocopina</taxon>
        <taxon>Cytheroidea</taxon>
        <taxon>Cytherideidae</taxon>
        <taxon>Cyprideis</taxon>
    </lineage>
</organism>
<dbReference type="OrthoDB" id="784140at2759"/>
<keyword evidence="5" id="KW-0472">Membrane</keyword>
<keyword evidence="3" id="KW-0812">Transmembrane</keyword>
<keyword evidence="6" id="KW-0325">Glycoprotein</keyword>
<dbReference type="Pfam" id="PF04488">
    <property type="entry name" value="Gly_transf_sug"/>
    <property type="match status" value="1"/>
</dbReference>
<keyword evidence="4" id="KW-1133">Transmembrane helix</keyword>
<accession>A0A7R8ZMR0</accession>
<dbReference type="AlphaFoldDB" id="A0A7R8ZMR0"/>